<dbReference type="SUPFAM" id="SSF48498">
    <property type="entry name" value="Tetracyclin repressor-like, C-terminal domain"/>
    <property type="match status" value="1"/>
</dbReference>
<evidence type="ECO:0000256" key="2">
    <source>
        <dbReference type="PROSITE-ProRule" id="PRU00335"/>
    </source>
</evidence>
<reference evidence="4 5" key="1">
    <citation type="submission" date="2020-12" db="EMBL/GenBank/DDBJ databases">
        <title>Genome public.</title>
        <authorList>
            <person name="Sun Q."/>
        </authorList>
    </citation>
    <scope>NUCLEOTIDE SEQUENCE [LARGE SCALE GENOMIC DNA]</scope>
    <source>
        <strain evidence="4 5">CCM 8864</strain>
    </source>
</reference>
<name>A0ABS0VWB5_9CORY</name>
<evidence type="ECO:0000313" key="5">
    <source>
        <dbReference type="Proteomes" id="UP000625574"/>
    </source>
</evidence>
<feature type="DNA-binding region" description="H-T-H motif" evidence="2">
    <location>
        <begin position="39"/>
        <end position="58"/>
    </location>
</feature>
<protein>
    <submittedName>
        <fullName evidence="4">TetR/AcrR family transcriptional regulator</fullName>
    </submittedName>
</protein>
<evidence type="ECO:0000259" key="3">
    <source>
        <dbReference type="PROSITE" id="PS50977"/>
    </source>
</evidence>
<dbReference type="Gene3D" id="1.10.357.10">
    <property type="entry name" value="Tetracycline Repressor, domain 2"/>
    <property type="match status" value="1"/>
</dbReference>
<dbReference type="InterPro" id="IPR001647">
    <property type="entry name" value="HTH_TetR"/>
</dbReference>
<dbReference type="InterPro" id="IPR036271">
    <property type="entry name" value="Tet_transcr_reg_TetR-rel_C_sf"/>
</dbReference>
<accession>A0ABS0VWB5</accession>
<keyword evidence="1 2" id="KW-0238">DNA-binding</keyword>
<keyword evidence="5" id="KW-1185">Reference proteome</keyword>
<evidence type="ECO:0000313" key="4">
    <source>
        <dbReference type="EMBL" id="MBI8999658.1"/>
    </source>
</evidence>
<feature type="domain" description="HTH tetR-type" evidence="3">
    <location>
        <begin position="16"/>
        <end position="76"/>
    </location>
</feature>
<dbReference type="SUPFAM" id="SSF46689">
    <property type="entry name" value="Homeodomain-like"/>
    <property type="match status" value="1"/>
</dbReference>
<dbReference type="Pfam" id="PF00440">
    <property type="entry name" value="TetR_N"/>
    <property type="match status" value="1"/>
</dbReference>
<evidence type="ECO:0000256" key="1">
    <source>
        <dbReference type="ARBA" id="ARBA00023125"/>
    </source>
</evidence>
<dbReference type="InterPro" id="IPR009057">
    <property type="entry name" value="Homeodomain-like_sf"/>
</dbReference>
<sequence length="217" mass="23947">MSSPHHPVRRVGRKTGPKPSFSVEDVVDAALEIGIARFTLAEVAKQIGVSTSAVYRVFDSRDDLVDACLARGAASVEWPDAAAGSWQELLRQWAETTWMVCERYQGLDQVLFTFPGAFRHIQGIARTLVDALHEFGFTESQALFALDFIGDTVISTHISISTMRGTGEDGRTGFEKLVEVAQKDDAFKPQESWIGRGFLDSKLDFIIAGLEGRRPEV</sequence>
<gene>
    <name evidence="4" type="ORF">JDV76_01500</name>
</gene>
<organism evidence="4 5">
    <name type="scientific">Corynebacterium marambiense</name>
    <dbReference type="NCBI Taxonomy" id="2765364"/>
    <lineage>
        <taxon>Bacteria</taxon>
        <taxon>Bacillati</taxon>
        <taxon>Actinomycetota</taxon>
        <taxon>Actinomycetes</taxon>
        <taxon>Mycobacteriales</taxon>
        <taxon>Corynebacteriaceae</taxon>
        <taxon>Corynebacterium</taxon>
    </lineage>
</organism>
<dbReference type="EMBL" id="JAEIOT010000004">
    <property type="protein sequence ID" value="MBI8999658.1"/>
    <property type="molecule type" value="Genomic_DNA"/>
</dbReference>
<proteinExistence type="predicted"/>
<dbReference type="Proteomes" id="UP000625574">
    <property type="component" value="Unassembled WGS sequence"/>
</dbReference>
<comment type="caution">
    <text evidence="4">The sequence shown here is derived from an EMBL/GenBank/DDBJ whole genome shotgun (WGS) entry which is preliminary data.</text>
</comment>
<dbReference type="PROSITE" id="PS50977">
    <property type="entry name" value="HTH_TETR_2"/>
    <property type="match status" value="1"/>
</dbReference>